<evidence type="ECO:0000313" key="2">
    <source>
        <dbReference type="EMBL" id="XCJ68972.1"/>
    </source>
</evidence>
<dbReference type="EMBL" id="CP159534">
    <property type="protein sequence ID" value="XCJ68972.1"/>
    <property type="molecule type" value="Genomic_DNA"/>
</dbReference>
<evidence type="ECO:0000256" key="1">
    <source>
        <dbReference type="SAM" id="Phobius"/>
    </source>
</evidence>
<name>A0AAU8ILZ5_9ACTN</name>
<keyword evidence="1" id="KW-0812">Transmembrane</keyword>
<feature type="transmembrane region" description="Helical" evidence="1">
    <location>
        <begin position="56"/>
        <end position="79"/>
    </location>
</feature>
<sequence>MEKVGDVQFNDPSRGRSYYTSTLYAPSQPELGAVAGDEDSLGSALGGFTLRAAVRWVLGVARAAGVVLSLVGISLTYGLRSFSRPGGTTMAVRVTFLGAGMFLRESKKQVCLKVVTASSRTAHFLVSVTEEHVPASLVGQPLWLGWDARRGTESGRSSGGDTSAALVSDDGCVMHGMNHPDDDRVRSLFSRYTWIKTAAITGPDGQC</sequence>
<protein>
    <submittedName>
        <fullName evidence="2">Uncharacterized protein</fullName>
    </submittedName>
</protein>
<organism evidence="2">
    <name type="scientific">Streptomyces tabacisoli</name>
    <dbReference type="NCBI Taxonomy" id="3156398"/>
    <lineage>
        <taxon>Bacteria</taxon>
        <taxon>Bacillati</taxon>
        <taxon>Actinomycetota</taxon>
        <taxon>Actinomycetes</taxon>
        <taxon>Kitasatosporales</taxon>
        <taxon>Streptomycetaceae</taxon>
        <taxon>Streptomyces</taxon>
    </lineage>
</organism>
<gene>
    <name evidence="2" type="ORF">ABII15_02885</name>
</gene>
<proteinExistence type="predicted"/>
<keyword evidence="1" id="KW-1133">Transmembrane helix</keyword>
<accession>A0AAU8ILZ5</accession>
<dbReference type="KEGG" id="stac:ABII15_02885"/>
<dbReference type="RefSeq" id="WP_353940654.1">
    <property type="nucleotide sequence ID" value="NZ_CP159534.1"/>
</dbReference>
<keyword evidence="1" id="KW-0472">Membrane</keyword>
<reference evidence="2" key="1">
    <citation type="submission" date="2024-06" db="EMBL/GenBank/DDBJ databases">
        <title>Streptomyces sp. strain HUAS MG91 genome sequences.</title>
        <authorList>
            <person name="Mo P."/>
        </authorList>
    </citation>
    <scope>NUCLEOTIDE SEQUENCE</scope>
    <source>
        <strain evidence="2">HUAS MG91</strain>
    </source>
</reference>
<dbReference type="AlphaFoldDB" id="A0AAU8ILZ5"/>